<dbReference type="EMBL" id="DVMY01000046">
    <property type="protein sequence ID" value="HIU37122.1"/>
    <property type="molecule type" value="Genomic_DNA"/>
</dbReference>
<reference evidence="2" key="2">
    <citation type="journal article" date="2021" name="PeerJ">
        <title>Extensive microbial diversity within the chicken gut microbiome revealed by metagenomics and culture.</title>
        <authorList>
            <person name="Gilroy R."/>
            <person name="Ravi A."/>
            <person name="Getino M."/>
            <person name="Pursley I."/>
            <person name="Horton D.L."/>
            <person name="Alikhan N.F."/>
            <person name="Baker D."/>
            <person name="Gharbi K."/>
            <person name="Hall N."/>
            <person name="Watson M."/>
            <person name="Adriaenssens E.M."/>
            <person name="Foster-Nyarko E."/>
            <person name="Jarju S."/>
            <person name="Secka A."/>
            <person name="Antonio M."/>
            <person name="Oren A."/>
            <person name="Chaudhuri R.R."/>
            <person name="La Ragione R."/>
            <person name="Hildebrand F."/>
            <person name="Pallen M.J."/>
        </authorList>
    </citation>
    <scope>NUCLEOTIDE SEQUENCE</scope>
    <source>
        <strain evidence="2">7463</strain>
    </source>
</reference>
<dbReference type="AlphaFoldDB" id="A0A9D1LFU8"/>
<evidence type="ECO:0000313" key="3">
    <source>
        <dbReference type="Proteomes" id="UP000824083"/>
    </source>
</evidence>
<name>A0A9D1LFU8_9BURK</name>
<organism evidence="2 3">
    <name type="scientific">Candidatus Aphodousia faecigallinarum</name>
    <dbReference type="NCBI Taxonomy" id="2840677"/>
    <lineage>
        <taxon>Bacteria</taxon>
        <taxon>Pseudomonadati</taxon>
        <taxon>Pseudomonadota</taxon>
        <taxon>Betaproteobacteria</taxon>
        <taxon>Burkholderiales</taxon>
        <taxon>Sutterellaceae</taxon>
        <taxon>Sutterellaceae incertae sedis</taxon>
        <taxon>Candidatus Aphodousia</taxon>
    </lineage>
</organism>
<reference evidence="2" key="1">
    <citation type="submission" date="2020-10" db="EMBL/GenBank/DDBJ databases">
        <authorList>
            <person name="Gilroy R."/>
        </authorList>
    </citation>
    <scope>NUCLEOTIDE SEQUENCE</scope>
    <source>
        <strain evidence="2">7463</strain>
    </source>
</reference>
<dbReference type="Pfam" id="PF13698">
    <property type="entry name" value="DUF4156"/>
    <property type="match status" value="1"/>
</dbReference>
<feature type="signal peptide" evidence="1">
    <location>
        <begin position="1"/>
        <end position="21"/>
    </location>
</feature>
<dbReference type="InterPro" id="IPR025294">
    <property type="entry name" value="DUF4156"/>
</dbReference>
<keyword evidence="1" id="KW-0732">Signal</keyword>
<proteinExistence type="predicted"/>
<evidence type="ECO:0000313" key="2">
    <source>
        <dbReference type="EMBL" id="HIU37122.1"/>
    </source>
</evidence>
<accession>A0A9D1LFU8</accession>
<dbReference type="Proteomes" id="UP000824083">
    <property type="component" value="Unassembled WGS sequence"/>
</dbReference>
<evidence type="ECO:0000256" key="1">
    <source>
        <dbReference type="SAM" id="SignalP"/>
    </source>
</evidence>
<gene>
    <name evidence="2" type="ORF">IAC56_02470</name>
</gene>
<dbReference type="PROSITE" id="PS51257">
    <property type="entry name" value="PROKAR_LIPOPROTEIN"/>
    <property type="match status" value="1"/>
</dbReference>
<feature type="chain" id="PRO_5039060961" evidence="1">
    <location>
        <begin position="22"/>
        <end position="115"/>
    </location>
</feature>
<comment type="caution">
    <text evidence="2">The sequence shown here is derived from an EMBL/GenBank/DDBJ whole genome shotgun (WGS) entry which is preliminary data.</text>
</comment>
<sequence>MRSPLIVMAACSLGILSGCMANSVSPQGQQVVIVQSLPSQYQCTYKGEVVGSQGNWLTGGWTPNKNLALGARNDLRNEAAKLGANVVVITETINSTDDENSLENITHVGRAYICR</sequence>
<protein>
    <submittedName>
        <fullName evidence="2">DUF4156 domain-containing protein</fullName>
    </submittedName>
</protein>